<accession>A0A1W1D9H6</accession>
<sequence>MRKILIATLMTLSTTLYALSPNEMLVVIGAVKFYNENCGGLTQTGIKKMNNSLEHFDMDNTPVAVLERSKMAFSGYQTAKKFGCFGTKNEANKAGYGQYIN</sequence>
<evidence type="ECO:0000313" key="1">
    <source>
        <dbReference type="EMBL" id="SFV77224.1"/>
    </source>
</evidence>
<organism evidence="1">
    <name type="scientific">hydrothermal vent metagenome</name>
    <dbReference type="NCBI Taxonomy" id="652676"/>
    <lineage>
        <taxon>unclassified sequences</taxon>
        <taxon>metagenomes</taxon>
        <taxon>ecological metagenomes</taxon>
    </lineage>
</organism>
<dbReference type="AlphaFoldDB" id="A0A1W1D9H6"/>
<gene>
    <name evidence="1" type="ORF">MNB_SUP05-4-184</name>
</gene>
<name>A0A1W1D9H6_9ZZZZ</name>
<dbReference type="EMBL" id="FPHR01000019">
    <property type="protein sequence ID" value="SFV77224.1"/>
    <property type="molecule type" value="Genomic_DNA"/>
</dbReference>
<protein>
    <submittedName>
        <fullName evidence="1">Uncharacterized protein</fullName>
    </submittedName>
</protein>
<proteinExistence type="predicted"/>
<reference evidence="1" key="1">
    <citation type="submission" date="2016-10" db="EMBL/GenBank/DDBJ databases">
        <authorList>
            <person name="de Groot N.N."/>
        </authorList>
    </citation>
    <scope>NUCLEOTIDE SEQUENCE</scope>
</reference>